<dbReference type="Proteomes" id="UP001500730">
    <property type="component" value="Unassembled WGS sequence"/>
</dbReference>
<accession>A0ABP5ZIM3</accession>
<organism evidence="1 2">
    <name type="scientific">Terrabacter carboxydivorans</name>
    <dbReference type="NCBI Taxonomy" id="619730"/>
    <lineage>
        <taxon>Bacteria</taxon>
        <taxon>Bacillati</taxon>
        <taxon>Actinomycetota</taxon>
        <taxon>Actinomycetes</taxon>
        <taxon>Micrococcales</taxon>
        <taxon>Intrasporangiaceae</taxon>
        <taxon>Terrabacter</taxon>
    </lineage>
</organism>
<evidence type="ECO:0000313" key="2">
    <source>
        <dbReference type="Proteomes" id="UP001500730"/>
    </source>
</evidence>
<comment type="caution">
    <text evidence="1">The sequence shown here is derived from an EMBL/GenBank/DDBJ whole genome shotgun (WGS) entry which is preliminary data.</text>
</comment>
<gene>
    <name evidence="1" type="ORF">GCM10009858_42240</name>
</gene>
<protein>
    <submittedName>
        <fullName evidence="1">Uncharacterized protein</fullName>
    </submittedName>
</protein>
<proteinExistence type="predicted"/>
<name>A0ABP5ZIM3_9MICO</name>
<reference evidence="2" key="1">
    <citation type="journal article" date="2019" name="Int. J. Syst. Evol. Microbiol.">
        <title>The Global Catalogue of Microorganisms (GCM) 10K type strain sequencing project: providing services to taxonomists for standard genome sequencing and annotation.</title>
        <authorList>
            <consortium name="The Broad Institute Genomics Platform"/>
            <consortium name="The Broad Institute Genome Sequencing Center for Infectious Disease"/>
            <person name="Wu L."/>
            <person name="Ma J."/>
        </authorList>
    </citation>
    <scope>NUCLEOTIDE SEQUENCE [LARGE SCALE GENOMIC DNA]</scope>
    <source>
        <strain evidence="2">JCM 16259</strain>
    </source>
</reference>
<keyword evidence="2" id="KW-1185">Reference proteome</keyword>
<dbReference type="EMBL" id="BAAARE010000026">
    <property type="protein sequence ID" value="GAA2499456.1"/>
    <property type="molecule type" value="Genomic_DNA"/>
</dbReference>
<evidence type="ECO:0000313" key="1">
    <source>
        <dbReference type="EMBL" id="GAA2499456.1"/>
    </source>
</evidence>
<sequence length="73" mass="7885">MTVQGPFVESEQLTLYVRGPSDATVLEFARSQVLRPSPGRVYAFVSAPGQLAPQTGRAVLLDATTRPTPARTR</sequence>